<dbReference type="KEGG" id="mbr:MONBRDRAFT_10855"/>
<sequence>MYTFPTRYHLIIHGVLTSLTDGVRRTAIPTTRAQPVGRVVRLCFILLQVTYLARVFGWVFSTDDSTSCTDITGPLVFDVFKRMSQCGRRGAEGVVHQYLDQCVTSDNGDSLAAVMGQETASNQVNVTGHTTRVFDLESLLQTGAPSRQTHTIEVTPPLSATLIMNMGTCVLDPEVPLELSVAIDATTAVNITARGRQERTMEDVEGFKECTEEQEALNRIYMQEQYIHNRLDAYVSGTAFDRIPLDAAAAVGILQRRSAAGVWSEFPSMDDLRNLLIASASHALGVPENRLQALDTEVIAALIIDPEALRLGIDEGVQAHRRSVPGEPPDLPADLV</sequence>
<organism evidence="1 2">
    <name type="scientific">Monosiga brevicollis</name>
    <name type="common">Choanoflagellate</name>
    <dbReference type="NCBI Taxonomy" id="81824"/>
    <lineage>
        <taxon>Eukaryota</taxon>
        <taxon>Choanoflagellata</taxon>
        <taxon>Craspedida</taxon>
        <taxon>Salpingoecidae</taxon>
        <taxon>Monosiga</taxon>
    </lineage>
</organism>
<protein>
    <submittedName>
        <fullName evidence="1">Uncharacterized protein</fullName>
    </submittedName>
</protein>
<name>A9V7F6_MONBE</name>
<dbReference type="AlphaFoldDB" id="A9V7F6"/>
<dbReference type="InParanoid" id="A9V7F6"/>
<accession>A9V7F6</accession>
<reference evidence="1 2" key="1">
    <citation type="journal article" date="2008" name="Nature">
        <title>The genome of the choanoflagellate Monosiga brevicollis and the origin of metazoans.</title>
        <authorList>
            <consortium name="JGI Sequencing"/>
            <person name="King N."/>
            <person name="Westbrook M.J."/>
            <person name="Young S.L."/>
            <person name="Kuo A."/>
            <person name="Abedin M."/>
            <person name="Chapman J."/>
            <person name="Fairclough S."/>
            <person name="Hellsten U."/>
            <person name="Isogai Y."/>
            <person name="Letunic I."/>
            <person name="Marr M."/>
            <person name="Pincus D."/>
            <person name="Putnam N."/>
            <person name="Rokas A."/>
            <person name="Wright K.J."/>
            <person name="Zuzow R."/>
            <person name="Dirks W."/>
            <person name="Good M."/>
            <person name="Goodstein D."/>
            <person name="Lemons D."/>
            <person name="Li W."/>
            <person name="Lyons J.B."/>
            <person name="Morris A."/>
            <person name="Nichols S."/>
            <person name="Richter D.J."/>
            <person name="Salamov A."/>
            <person name="Bork P."/>
            <person name="Lim W.A."/>
            <person name="Manning G."/>
            <person name="Miller W.T."/>
            <person name="McGinnis W."/>
            <person name="Shapiro H."/>
            <person name="Tjian R."/>
            <person name="Grigoriev I.V."/>
            <person name="Rokhsar D."/>
        </authorList>
    </citation>
    <scope>NUCLEOTIDE SEQUENCE [LARGE SCALE GENOMIC DNA]</scope>
    <source>
        <strain evidence="2">MX1 / ATCC 50154</strain>
    </source>
</reference>
<evidence type="ECO:0000313" key="1">
    <source>
        <dbReference type="EMBL" id="EDQ86577.1"/>
    </source>
</evidence>
<gene>
    <name evidence="1" type="ORF">MONBRDRAFT_10855</name>
</gene>
<evidence type="ECO:0000313" key="2">
    <source>
        <dbReference type="Proteomes" id="UP000001357"/>
    </source>
</evidence>
<dbReference type="EMBL" id="CH991565">
    <property type="protein sequence ID" value="EDQ86577.1"/>
    <property type="molecule type" value="Genomic_DNA"/>
</dbReference>
<keyword evidence="2" id="KW-1185">Reference proteome</keyword>
<dbReference type="GeneID" id="5893948"/>
<dbReference type="Proteomes" id="UP000001357">
    <property type="component" value="Unassembled WGS sequence"/>
</dbReference>
<dbReference type="RefSeq" id="XP_001748690.1">
    <property type="nucleotide sequence ID" value="XM_001748638.1"/>
</dbReference>
<proteinExistence type="predicted"/>